<dbReference type="Gene3D" id="1.25.40.10">
    <property type="entry name" value="Tetratricopeptide repeat domain"/>
    <property type="match status" value="1"/>
</dbReference>
<reference evidence="2" key="1">
    <citation type="submission" date="2020-04" db="EMBL/GenBank/DDBJ databases">
        <authorList>
            <person name="Alioto T."/>
            <person name="Alioto T."/>
            <person name="Gomez Garrido J."/>
        </authorList>
    </citation>
    <scope>NUCLEOTIDE SEQUENCE</scope>
    <source>
        <strain evidence="2">A484AB</strain>
    </source>
</reference>
<dbReference type="SUPFAM" id="SSF48452">
    <property type="entry name" value="TPR-like"/>
    <property type="match status" value="1"/>
</dbReference>
<dbReference type="InterPro" id="IPR011990">
    <property type="entry name" value="TPR-like_helical_dom_sf"/>
</dbReference>
<protein>
    <submittedName>
        <fullName evidence="2">---NA</fullName>
    </submittedName>
</protein>
<evidence type="ECO:0000313" key="3">
    <source>
        <dbReference type="Proteomes" id="UP001152795"/>
    </source>
</evidence>
<comment type="caution">
    <text evidence="2">The sequence shown here is derived from an EMBL/GenBank/DDBJ whole genome shotgun (WGS) entry which is preliminary data.</text>
</comment>
<sequence>MGLHLSNPFHENISLILMILAFYSFQYRVGIGIVERAHEFLLSAQKDKAPTNNTAKTVAATCFTCLGILFHTLGDLEKAETLIVMASQLFTEIQESVEREKLPFKTITCDIMKEILPSKKFLPSDKYSIMKEVLADWNRFLEHQKHHKERQDTLAEDSKTSENCSNGRQNVELLIPTSDGVKPREIDSSDPKTVGFQRKQIIQPGSTYLDALEYNRKKGNVHQAVKIYTSLQAHELSFYESCPCDSVEKLISDAIRAKEDNRLSSGIGSLDLALQLPSNWREKTKTLKLRGECYLSRGDFRTATINFNEAACIYSRETVETRDDLCEYSEVLIGLIKSETLCQNVAGAWLKCREAIKLVSNHEHRESIHLQEIELLYLGAKCQDILSESAEESKDDKLAQACSLCQQALLILSLDVDQTRNSSELMEELGTSEPGKCFALKCEVQLLLAVVFLKLRKKEEAERILKETQEFLMNIPDAFESLSANWQNLQMVAGKPEFLSIYRRLFSWIGRVLVMRDKIKRSITWLSESL</sequence>
<evidence type="ECO:0000256" key="1">
    <source>
        <dbReference type="SAM" id="MobiDB-lite"/>
    </source>
</evidence>
<dbReference type="AlphaFoldDB" id="A0A6S7GGP6"/>
<dbReference type="Proteomes" id="UP001152795">
    <property type="component" value="Unassembled WGS sequence"/>
</dbReference>
<dbReference type="EMBL" id="CACRXK020000734">
    <property type="protein sequence ID" value="CAB3984400.1"/>
    <property type="molecule type" value="Genomic_DNA"/>
</dbReference>
<proteinExistence type="predicted"/>
<accession>A0A6S7GGP6</accession>
<feature type="region of interest" description="Disordered" evidence="1">
    <location>
        <begin position="148"/>
        <end position="168"/>
    </location>
</feature>
<name>A0A6S7GGP6_PARCT</name>
<feature type="compositionally biased region" description="Basic and acidic residues" evidence="1">
    <location>
        <begin position="148"/>
        <end position="160"/>
    </location>
</feature>
<evidence type="ECO:0000313" key="2">
    <source>
        <dbReference type="EMBL" id="CAB3984400.1"/>
    </source>
</evidence>
<keyword evidence="3" id="KW-1185">Reference proteome</keyword>
<organism evidence="2 3">
    <name type="scientific">Paramuricea clavata</name>
    <name type="common">Red gorgonian</name>
    <name type="synonym">Violescent sea-whip</name>
    <dbReference type="NCBI Taxonomy" id="317549"/>
    <lineage>
        <taxon>Eukaryota</taxon>
        <taxon>Metazoa</taxon>
        <taxon>Cnidaria</taxon>
        <taxon>Anthozoa</taxon>
        <taxon>Octocorallia</taxon>
        <taxon>Malacalcyonacea</taxon>
        <taxon>Plexauridae</taxon>
        <taxon>Paramuricea</taxon>
    </lineage>
</organism>
<gene>
    <name evidence="2" type="ORF">PACLA_8A076104</name>
</gene>